<protein>
    <submittedName>
        <fullName evidence="1">Uncharacterized protein</fullName>
    </submittedName>
</protein>
<proteinExistence type="predicted"/>
<accession>A0A9J6D3J2</accession>
<reference evidence="1" key="1">
    <citation type="journal article" date="2020" name="Cell">
        <title>Large-Scale Comparative Analyses of Tick Genomes Elucidate Their Genetic Diversity and Vector Capacities.</title>
        <authorList>
            <consortium name="Tick Genome and Microbiome Consortium (TIGMIC)"/>
            <person name="Jia N."/>
            <person name="Wang J."/>
            <person name="Shi W."/>
            <person name="Du L."/>
            <person name="Sun Y."/>
            <person name="Zhan W."/>
            <person name="Jiang J.F."/>
            <person name="Wang Q."/>
            <person name="Zhang B."/>
            <person name="Ji P."/>
            <person name="Bell-Sakyi L."/>
            <person name="Cui X.M."/>
            <person name="Yuan T.T."/>
            <person name="Jiang B.G."/>
            <person name="Yang W.F."/>
            <person name="Lam T.T."/>
            <person name="Chang Q.C."/>
            <person name="Ding S.J."/>
            <person name="Wang X.J."/>
            <person name="Zhu J.G."/>
            <person name="Ruan X.D."/>
            <person name="Zhao L."/>
            <person name="Wei J.T."/>
            <person name="Ye R.Z."/>
            <person name="Que T.C."/>
            <person name="Du C.H."/>
            <person name="Zhou Y.H."/>
            <person name="Cheng J.X."/>
            <person name="Dai P.F."/>
            <person name="Guo W.B."/>
            <person name="Han X.H."/>
            <person name="Huang E.J."/>
            <person name="Li L.F."/>
            <person name="Wei W."/>
            <person name="Gao Y.C."/>
            <person name="Liu J.Z."/>
            <person name="Shao H.Z."/>
            <person name="Wang X."/>
            <person name="Wang C.C."/>
            <person name="Yang T.C."/>
            <person name="Huo Q.B."/>
            <person name="Li W."/>
            <person name="Chen H.Y."/>
            <person name="Chen S.E."/>
            <person name="Zhou L.G."/>
            <person name="Ni X.B."/>
            <person name="Tian J.H."/>
            <person name="Sheng Y."/>
            <person name="Liu T."/>
            <person name="Pan Y.S."/>
            <person name="Xia L.Y."/>
            <person name="Li J."/>
            <person name="Zhao F."/>
            <person name="Cao W.C."/>
        </authorList>
    </citation>
    <scope>NUCLEOTIDE SEQUENCE</scope>
    <source>
        <strain evidence="1">Rmic-2018</strain>
    </source>
</reference>
<gene>
    <name evidence="1" type="ORF">HPB51_004172</name>
</gene>
<name>A0A9J6D3J2_RHIMP</name>
<reference evidence="1" key="2">
    <citation type="submission" date="2021-09" db="EMBL/GenBank/DDBJ databases">
        <authorList>
            <person name="Jia N."/>
            <person name="Wang J."/>
            <person name="Shi W."/>
            <person name="Du L."/>
            <person name="Sun Y."/>
            <person name="Zhan W."/>
            <person name="Jiang J."/>
            <person name="Wang Q."/>
            <person name="Zhang B."/>
            <person name="Ji P."/>
            <person name="Sakyi L.B."/>
            <person name="Cui X."/>
            <person name="Yuan T."/>
            <person name="Jiang B."/>
            <person name="Yang W."/>
            <person name="Lam T.T.-Y."/>
            <person name="Chang Q."/>
            <person name="Ding S."/>
            <person name="Wang X."/>
            <person name="Zhu J."/>
            <person name="Ruan X."/>
            <person name="Zhao L."/>
            <person name="Wei J."/>
            <person name="Que T."/>
            <person name="Du C."/>
            <person name="Cheng J."/>
            <person name="Dai P."/>
            <person name="Han X."/>
            <person name="Huang E."/>
            <person name="Gao Y."/>
            <person name="Liu J."/>
            <person name="Shao H."/>
            <person name="Ye R."/>
            <person name="Li L."/>
            <person name="Wei W."/>
            <person name="Wang X."/>
            <person name="Wang C."/>
            <person name="Huo Q."/>
            <person name="Li W."/>
            <person name="Guo W."/>
            <person name="Chen H."/>
            <person name="Chen S."/>
            <person name="Zhou L."/>
            <person name="Zhou L."/>
            <person name="Ni X."/>
            <person name="Tian J."/>
            <person name="Zhou Y."/>
            <person name="Sheng Y."/>
            <person name="Liu T."/>
            <person name="Pan Y."/>
            <person name="Xia L."/>
            <person name="Li J."/>
            <person name="Zhao F."/>
            <person name="Cao W."/>
        </authorList>
    </citation>
    <scope>NUCLEOTIDE SEQUENCE</scope>
    <source>
        <strain evidence="1">Rmic-2018</strain>
        <tissue evidence="1">Larvae</tissue>
    </source>
</reference>
<dbReference type="AlphaFoldDB" id="A0A9J6D3J2"/>
<keyword evidence="2" id="KW-1185">Reference proteome</keyword>
<dbReference type="Proteomes" id="UP000821866">
    <property type="component" value="Chromosome 9"/>
</dbReference>
<evidence type="ECO:0000313" key="1">
    <source>
        <dbReference type="EMBL" id="KAH8008782.1"/>
    </source>
</evidence>
<sequence>MSPQTEQPLEHLLTSLRNVTHLEFSLMTMKEHDAKEELSSILQWAREQRQRRRIHPCCFHHAGFACIARVMAARGIVVLRLLVRTPAKHGWKQPLRLRAAPRKTCQRNFHRPRHVDGTRPSVPSPIFSDIIFPGTIYELPHPAGFSGHGSSANGVAFTRVVFTMQKPTCPNVGAPHSAALRLFIGSLCNIVELNVNSLHFDDGIDFTKLLDTPTLLRLRALSLAPCVKVARYTDWP</sequence>
<evidence type="ECO:0000313" key="2">
    <source>
        <dbReference type="Proteomes" id="UP000821866"/>
    </source>
</evidence>
<organism evidence="1 2">
    <name type="scientific">Rhipicephalus microplus</name>
    <name type="common">Cattle tick</name>
    <name type="synonym">Boophilus microplus</name>
    <dbReference type="NCBI Taxonomy" id="6941"/>
    <lineage>
        <taxon>Eukaryota</taxon>
        <taxon>Metazoa</taxon>
        <taxon>Ecdysozoa</taxon>
        <taxon>Arthropoda</taxon>
        <taxon>Chelicerata</taxon>
        <taxon>Arachnida</taxon>
        <taxon>Acari</taxon>
        <taxon>Parasitiformes</taxon>
        <taxon>Ixodida</taxon>
        <taxon>Ixodoidea</taxon>
        <taxon>Ixodidae</taxon>
        <taxon>Rhipicephalinae</taxon>
        <taxon>Rhipicephalus</taxon>
        <taxon>Boophilus</taxon>
    </lineage>
</organism>
<comment type="caution">
    <text evidence="1">The sequence shown here is derived from an EMBL/GenBank/DDBJ whole genome shotgun (WGS) entry which is preliminary data.</text>
</comment>
<dbReference type="EMBL" id="JABSTU010000011">
    <property type="protein sequence ID" value="KAH8008782.1"/>
    <property type="molecule type" value="Genomic_DNA"/>
</dbReference>